<dbReference type="InterPro" id="IPR011049">
    <property type="entry name" value="Serralysin-like_metalloprot_C"/>
</dbReference>
<evidence type="ECO:0000313" key="6">
    <source>
        <dbReference type="Proteomes" id="UP000464178"/>
    </source>
</evidence>
<dbReference type="InterPro" id="IPR016186">
    <property type="entry name" value="C-type_lectin-like/link_sf"/>
</dbReference>
<dbReference type="Gene3D" id="2.60.40.10">
    <property type="entry name" value="Immunoglobulins"/>
    <property type="match status" value="2"/>
</dbReference>
<feature type="region of interest" description="Disordered" evidence="1">
    <location>
        <begin position="68"/>
        <end position="87"/>
    </location>
</feature>
<dbReference type="PROSITE" id="PS50060">
    <property type="entry name" value="MAM_2"/>
    <property type="match status" value="1"/>
</dbReference>
<evidence type="ECO:0000256" key="1">
    <source>
        <dbReference type="SAM" id="MobiDB-lite"/>
    </source>
</evidence>
<dbReference type="Pfam" id="PF00353">
    <property type="entry name" value="HemolysinCabind"/>
    <property type="match status" value="1"/>
</dbReference>
<dbReference type="Pfam" id="PF18911">
    <property type="entry name" value="PKD_4"/>
    <property type="match status" value="2"/>
</dbReference>
<proteinExistence type="predicted"/>
<feature type="domain" description="MAM" evidence="3">
    <location>
        <begin position="44"/>
        <end position="211"/>
    </location>
</feature>
<dbReference type="CDD" id="cd03603">
    <property type="entry name" value="CLECT_VCBS"/>
    <property type="match status" value="2"/>
</dbReference>
<dbReference type="SUPFAM" id="SSF56436">
    <property type="entry name" value="C-type lectin-like"/>
    <property type="match status" value="2"/>
</dbReference>
<evidence type="ECO:0008006" key="7">
    <source>
        <dbReference type="Google" id="ProtNLM"/>
    </source>
</evidence>
<dbReference type="InterPro" id="IPR029062">
    <property type="entry name" value="Class_I_gatase-like"/>
</dbReference>
<dbReference type="SUPFAM" id="SSF52317">
    <property type="entry name" value="Class I glutamine amidotransferase-like"/>
    <property type="match status" value="2"/>
</dbReference>
<evidence type="ECO:0000259" key="2">
    <source>
        <dbReference type="PROSITE" id="PS50041"/>
    </source>
</evidence>
<dbReference type="GO" id="GO:0016020">
    <property type="term" value="C:membrane"/>
    <property type="evidence" value="ECO:0007669"/>
    <property type="project" value="InterPro"/>
</dbReference>
<dbReference type="InterPro" id="IPR001343">
    <property type="entry name" value="Hemolysn_Ca-bd"/>
</dbReference>
<dbReference type="Pfam" id="PF00059">
    <property type="entry name" value="Lectin_C"/>
    <property type="match status" value="2"/>
</dbReference>
<dbReference type="PROSITE" id="PS50093">
    <property type="entry name" value="PKD"/>
    <property type="match status" value="1"/>
</dbReference>
<dbReference type="PROSITE" id="PS50041">
    <property type="entry name" value="C_TYPE_LECTIN_2"/>
    <property type="match status" value="2"/>
</dbReference>
<accession>A0A6P2CYZ4</accession>
<dbReference type="InterPro" id="IPR000601">
    <property type="entry name" value="PKD_dom"/>
</dbReference>
<dbReference type="PRINTS" id="PR00313">
    <property type="entry name" value="CABNDNGRPT"/>
</dbReference>
<name>A0A6P2CYZ4_9BACT</name>
<dbReference type="KEGG" id="gms:SOIL9_35130"/>
<feature type="domain" description="PKD" evidence="4">
    <location>
        <begin position="1847"/>
        <end position="1916"/>
    </location>
</feature>
<evidence type="ECO:0000259" key="4">
    <source>
        <dbReference type="PROSITE" id="PS50093"/>
    </source>
</evidence>
<gene>
    <name evidence="5" type="ORF">SOIL9_35130</name>
</gene>
<dbReference type="Gene3D" id="2.60.120.200">
    <property type="match status" value="1"/>
</dbReference>
<dbReference type="EMBL" id="LR593886">
    <property type="protein sequence ID" value="VTR94201.1"/>
    <property type="molecule type" value="Genomic_DNA"/>
</dbReference>
<dbReference type="InterPro" id="IPR035986">
    <property type="entry name" value="PKD_dom_sf"/>
</dbReference>
<sequence length="2220" mass="230077">MFSLKSWLRRWKPVTRKPSSRRSPRRAPLGVARLEDRLVPSVLFSEDFSDNSAGWTLGTEWQIGSATLSAGQSTGNPDPALDHTPTGDNGVAGVKIGGNAATTVHDYYYLTSPTINTASATAPVTLEFYRWLNSDYAPFMANRVEVFDGASWQAVWQTAGSPGIQDSSWQRQQFDVSAYKNANMQVRFGFSVGSSGAFTMSSWNIDDVTITASDPPPTENGLSAQIVGAPANSSEGSAITVSAAVTDTVGTGPYAYVWSVTKNGASYAAGTSTDPTFTFTPDDNGTYLIGLTVTAPGGRTSGATTGTGPTDVLIIYDALNAQTQSLKNSLEAAGFNVALSSTDETLFNGTNPSLAPFEAVIHLNGTTWSSPMPVAGQNALVGYVQSGGAYLGSEWSSYETQYGSMGPMRDLALFDYQSERFLTTLTLTEIAAQSAHPILANIPASVSFSASALIGPVHTFATNPATVLMTDQFGNAALAVREFGTGRVVGFHNAGNYSGGTALSDTELQQLYIDGVKWASRRGAGGPGASATILVTNVAPTATLSSAAPVPEAVPVTVTFTGAADASTADQAAGFRYSFATSAAGLATSYAGASPLASGQVTFPDNGTYTVFARIFDKDGGFRDYTTNVTVTNSAPTATISTGGSVGEGSAATVSLINPVDSATDLSAGLRYSFSTSAANLATSYATAGAASAQQFSFPENGTYTVFARVFDKDGGSSDYQTTVTVTNVAPIVTITGAPANSPEGTAITLGSTVSDPGSGDTFTYAWSVTKNGVPYATGTPTNGSTFTFTPNDNGTYVVSLIVTDDDGGVGIAGTGSFGGPTAGTTDVLIIYDAATAPGTIALRNALQAAGMNVSLSTTDETLFNGSNPFLTPYEAVIHLNGITWPTDMPLGGQTALVNYVQNGGGYIGNEWNAYEFSVGRMQQMRDLILLNSVSNSSGNLTLTDVPGQSGHPILANVPSPAFFSASYNVGQVRSYATQPAVALMRDQFGNDAVAVREFGIGHVVAFHHAGNYFSGTLNDADVLQLYVDGVKWAARASGGQGATITVTNAAPTATDVSVTPVVNEGGTATVTGRITDPGAADTHTVTVSWGDGTSSTAVVNADRTFTATHVYTDDNPTGTPADVYQVGVSVRDDDGGVSGGGTQELVTNGGFESGFTGWTTNVQSGTWSLNSGSTDPDGPGLPTAPISGQFDALAAQSGPSRLILSAPIVVPTGITSAVLSWSDRIRNHYSQYSDPNQEWRVRVLDAAGNELTTVFSTNPGDPLEQFGPNHRSVDLTALLQGRAGQTIRLSFELDDNLFYFNVNLDDVSLLTTTGPGIPVTVTNVAPTAPVLQVSPAVGEDGTVTLTGTFTDAGLNDTHTVTVDWGDGSQTVLGGGATVPVSQAVEYNGHRYYVIRQAGLSWFEAQNQAQRLGGNLVTINDAAENTFVSELLRSNFGYYALAWIGLNDEANEGQFGWVSGDPITYTNWFVQDGEPNDYPPQVTEDFAITNYAYGYGPGWWNDLAGTRDSAIYWGAYAVVEVNPTRTFTLSHRYADDTAGAYTIGVTVTDDDTGASSATTTATVTNAAPTDLTVSADAVTINEDGSVTLTGSFTDRGTLDAHTVTIDWKDGTTSQVAVPGFPGAPSPGVNLATSAEFGGHTYHFISTPLAWADAEAEARRMGGHLVTINSDAENLFLFHYVRRAALQGDVQTWIGLSDGGTDGPLQWASGESLGYTNWATGQPSDLVGPTGYAFNYNNVEIGARWGAFSAETPLFAVIEVDGKRTFTATHRYLDDAPSGTASDTYAIGVTVTDDDAGTTSTTVPVTVNNIAPVIGSLTGPVAGTQTTATPGGAPVAFSGVRGQPLAFSVGFSDTGTIDTHEVQWNFGDGTVSGWLPASGSTASAPAHAFAATGTYTVTVTVRDDDGGTVSFAQQVVIKTIELQADPTDPSKTALVVGGTTGTDQIQLSGSSSVTVNLNGSYLGSFARTGRLAAYGQGGNDQVQISGNFEDVLVDAGAGTDQIQLSGTFRDLFTDGGAGNDQTQVSGNFRDAVLSAGSGNDTVQVSGNFNTTTVSAGDGDDNVQISGTFARVLVAGGAGNDVLRVYGTGPSILVGGDGNDELVGSTGRSLLIGGRGADRITGSSAEDVLIAGFTAYDDDFGALTALHGVWVDPTKNYAQRVAALQLAGTIGGIRLAPDTVFDDDSADRLTGAAGRDWFLFAPTRDDVTDDAANESLGFTNTP</sequence>
<feature type="domain" description="C-type lectin" evidence="2">
    <location>
        <begin position="1636"/>
        <end position="1744"/>
    </location>
</feature>
<dbReference type="SUPFAM" id="SSF49899">
    <property type="entry name" value="Concanavalin A-like lectins/glucanases"/>
    <property type="match status" value="1"/>
</dbReference>
<dbReference type="Proteomes" id="UP000464178">
    <property type="component" value="Chromosome"/>
</dbReference>
<dbReference type="InterPro" id="IPR001304">
    <property type="entry name" value="C-type_lectin-like"/>
</dbReference>
<reference evidence="5 6" key="1">
    <citation type="submission" date="2019-05" db="EMBL/GenBank/DDBJ databases">
        <authorList>
            <consortium name="Science for Life Laboratories"/>
        </authorList>
    </citation>
    <scope>NUCLEOTIDE SEQUENCE [LARGE SCALE GENOMIC DNA]</scope>
    <source>
        <strain evidence="5">Soil9</strain>
    </source>
</reference>
<dbReference type="InterPro" id="IPR034007">
    <property type="entry name" value="CTLD_bac"/>
</dbReference>
<dbReference type="InterPro" id="IPR000998">
    <property type="entry name" value="MAM_dom"/>
</dbReference>
<dbReference type="InterPro" id="IPR013320">
    <property type="entry name" value="ConA-like_dom_sf"/>
</dbReference>
<dbReference type="Gene3D" id="2.150.10.10">
    <property type="entry name" value="Serralysin-like metalloprotease, C-terminal"/>
    <property type="match status" value="1"/>
</dbReference>
<dbReference type="InterPro" id="IPR016187">
    <property type="entry name" value="CTDL_fold"/>
</dbReference>
<organism evidence="5 6">
    <name type="scientific">Gemmata massiliana</name>
    <dbReference type="NCBI Taxonomy" id="1210884"/>
    <lineage>
        <taxon>Bacteria</taxon>
        <taxon>Pseudomonadati</taxon>
        <taxon>Planctomycetota</taxon>
        <taxon>Planctomycetia</taxon>
        <taxon>Gemmatales</taxon>
        <taxon>Gemmataceae</taxon>
        <taxon>Gemmata</taxon>
    </lineage>
</organism>
<dbReference type="SMART" id="SM00034">
    <property type="entry name" value="CLECT"/>
    <property type="match status" value="2"/>
</dbReference>
<dbReference type="Gene3D" id="3.10.100.10">
    <property type="entry name" value="Mannose-Binding Protein A, subunit A"/>
    <property type="match status" value="2"/>
</dbReference>
<keyword evidence="6" id="KW-1185">Reference proteome</keyword>
<evidence type="ECO:0000259" key="3">
    <source>
        <dbReference type="PROSITE" id="PS50060"/>
    </source>
</evidence>
<dbReference type="Gene3D" id="3.40.50.880">
    <property type="match status" value="2"/>
</dbReference>
<evidence type="ECO:0000313" key="5">
    <source>
        <dbReference type="EMBL" id="VTR94201.1"/>
    </source>
</evidence>
<dbReference type="InterPro" id="IPR050111">
    <property type="entry name" value="C-type_lectin/snaclec_domain"/>
</dbReference>
<dbReference type="PANTHER" id="PTHR22803">
    <property type="entry name" value="MANNOSE, PHOSPHOLIPASE, LECTIN RECEPTOR RELATED"/>
    <property type="match status" value="1"/>
</dbReference>
<keyword evidence="5" id="KW-0430">Lectin</keyword>
<dbReference type="GO" id="GO:0005509">
    <property type="term" value="F:calcium ion binding"/>
    <property type="evidence" value="ECO:0007669"/>
    <property type="project" value="InterPro"/>
</dbReference>
<feature type="domain" description="C-type lectin" evidence="2">
    <location>
        <begin position="1387"/>
        <end position="1502"/>
    </location>
</feature>
<dbReference type="InterPro" id="IPR013783">
    <property type="entry name" value="Ig-like_fold"/>
</dbReference>
<protein>
    <recommendedName>
        <fullName evidence="7">C-type lectin domain-containing protein</fullName>
    </recommendedName>
</protein>
<dbReference type="RefSeq" id="WP_162668786.1">
    <property type="nucleotide sequence ID" value="NZ_LR593886.1"/>
</dbReference>
<dbReference type="InterPro" id="IPR022409">
    <property type="entry name" value="PKD/Chitinase_dom"/>
</dbReference>
<dbReference type="SUPFAM" id="SSF51120">
    <property type="entry name" value="beta-Roll"/>
    <property type="match status" value="1"/>
</dbReference>
<dbReference type="GO" id="GO:0030246">
    <property type="term" value="F:carbohydrate binding"/>
    <property type="evidence" value="ECO:0007669"/>
    <property type="project" value="UniProtKB-KW"/>
</dbReference>
<dbReference type="SUPFAM" id="SSF49299">
    <property type="entry name" value="PKD domain"/>
    <property type="match status" value="2"/>
</dbReference>
<dbReference type="SMART" id="SM00089">
    <property type="entry name" value="PKD"/>
    <property type="match status" value="5"/>
</dbReference>